<name>A0AAF5PY71_WUCBA</name>
<dbReference type="PANTHER" id="PTHR10796">
    <property type="entry name" value="PATCHED-RELATED"/>
    <property type="match status" value="1"/>
</dbReference>
<dbReference type="GO" id="GO:0006897">
    <property type="term" value="P:endocytosis"/>
    <property type="evidence" value="ECO:0007669"/>
    <property type="project" value="TreeGrafter"/>
</dbReference>
<feature type="transmembrane region" description="Helical" evidence="7">
    <location>
        <begin position="363"/>
        <end position="383"/>
    </location>
</feature>
<feature type="transmembrane region" description="Helical" evidence="7">
    <location>
        <begin position="682"/>
        <end position="702"/>
    </location>
</feature>
<feature type="transmembrane region" description="Helical" evidence="7">
    <location>
        <begin position="322"/>
        <end position="343"/>
    </location>
</feature>
<evidence type="ECO:0000256" key="3">
    <source>
        <dbReference type="ARBA" id="ARBA00022692"/>
    </source>
</evidence>
<feature type="transmembrane region" description="Helical" evidence="7">
    <location>
        <begin position="264"/>
        <end position="283"/>
    </location>
</feature>
<feature type="transmembrane region" description="Helical" evidence="7">
    <location>
        <begin position="737"/>
        <end position="759"/>
    </location>
</feature>
<dbReference type="GO" id="GO:0005886">
    <property type="term" value="C:plasma membrane"/>
    <property type="evidence" value="ECO:0007669"/>
    <property type="project" value="TreeGrafter"/>
</dbReference>
<reference evidence="10" key="3">
    <citation type="submission" date="2024-02" db="UniProtKB">
        <authorList>
            <consortium name="WormBaseParasite"/>
        </authorList>
    </citation>
    <scope>IDENTIFICATION</scope>
    <source>
        <strain evidence="10">pt0022</strain>
    </source>
</reference>
<evidence type="ECO:0000256" key="2">
    <source>
        <dbReference type="ARBA" id="ARBA00005585"/>
    </source>
</evidence>
<dbReference type="AlphaFoldDB" id="A0AAF5PY71"/>
<dbReference type="InterPro" id="IPR051697">
    <property type="entry name" value="Patched_domain-protein"/>
</dbReference>
<dbReference type="Gene3D" id="1.20.1640.10">
    <property type="entry name" value="Multidrug efflux transporter AcrB transmembrane domain"/>
    <property type="match status" value="2"/>
</dbReference>
<keyword evidence="5 7" id="KW-0472">Membrane</keyword>
<sequence>MGNIANISSQFGYFIGTYPLQTIGVVLLLCFSILVSFIFHPPIIETDIRHGFVHRNSRSVLEFQRFAEFYNSSWTDIEMMVVMIQPKYPNDKVLQITPQLCDQIKQLELHIQSFEVPNSVKPIKYNEFHIPGGNVNYFFDAFKFGYDLITRNNKTDGSVMLTYPQGSIFGHHVSLASHFFGVKLIENYTEKGLPTAMESAATISLFFMVKAHGILQKYRLRQWQLALNELSETGNYSDLFVFYIYGDQIANAEMERGNLKSLKLFVIGAFIMIVYIASILRTFSIKSKILLTLASILSPLLATIVSFALTQWFKISITSITGFIPLLMIGIGVDDAFLLIHAWQNCSSISDKRNRMANVITAAGPSISITTITNILAFAVGAITASPTMSSFCSCMLIAIALDYVLELTIFAPVLALTTNFERDDHPEKRQSFCYSSRRWILLSRFVISKVGLMIIAAVQIILYIIATVGIMQMKANFDPSRTFSSDSKLITCVEIINSIYHEYVPAVFIVNNPPDISNITQYDEFMELVGKLEELPSSYGAERTLLWLRDYVKYLEKKRKRSGSHNISFTYQYVPEFLTSKFLADKNVLHYHIIDRHVLSYLSLLFPCCKSFLCIFNLRHSVIVDSFLFIMVSCGKGGWTRRAHFVEPIRSILDEYPQYNVTLFDYDGTIFDLISNVKHELMKAVIITMACIMFICFIFITKLPPTVVASLTIFSIFYCLMGILSLFGLDLDPITMIVVIIAIGFSVDFTAHTCYHFYHYDNSPHISNKCNDYQTRKLTDIYLVVGEPIVEGAISTILCMLPVFVISTESIKSFAKTIITVILLSIFHGIIIVPAILSLRISRTNMNEGTIMATNHNTNVKSECKNETVM</sequence>
<protein>
    <recommendedName>
        <fullName evidence="8">SSD domain-containing protein</fullName>
    </recommendedName>
</protein>
<dbReference type="WBParaSite" id="mrna-Wban_07682">
    <property type="protein sequence ID" value="mrna-Wban_07682"/>
    <property type="gene ID" value="Wban_07682"/>
</dbReference>
<keyword evidence="3 7" id="KW-0812">Transmembrane</keyword>
<dbReference type="PANTHER" id="PTHR10796:SF94">
    <property type="entry name" value="SSD DOMAIN-CONTAINING PROTEIN"/>
    <property type="match status" value="1"/>
</dbReference>
<evidence type="ECO:0000256" key="6">
    <source>
        <dbReference type="ARBA" id="ARBA00023180"/>
    </source>
</evidence>
<dbReference type="GO" id="GO:0030659">
    <property type="term" value="C:cytoplasmic vesicle membrane"/>
    <property type="evidence" value="ECO:0007669"/>
    <property type="project" value="TreeGrafter"/>
</dbReference>
<reference evidence="9" key="2">
    <citation type="journal article" date="2016" name="Mol. Ecol.">
        <title>Population genomics of the filarial nematode parasite Wuchereria bancrofti from mosquitoes.</title>
        <authorList>
            <person name="Small S.T."/>
            <person name="Reimer L.J."/>
            <person name="Tisch D.J."/>
            <person name="King C.L."/>
            <person name="Christensen B.M."/>
            <person name="Siba P.M."/>
            <person name="Kazura J.W."/>
            <person name="Serre D."/>
            <person name="Zimmerman P.A."/>
        </authorList>
    </citation>
    <scope>NUCLEOTIDE SEQUENCE</scope>
    <source>
        <strain evidence="9">pt0022</strain>
    </source>
</reference>
<feature type="transmembrane region" description="Helical" evidence="7">
    <location>
        <begin position="289"/>
        <end position="310"/>
    </location>
</feature>
<evidence type="ECO:0000256" key="5">
    <source>
        <dbReference type="ARBA" id="ARBA00023136"/>
    </source>
</evidence>
<accession>A0AAF5PY71</accession>
<comment type="subcellular location">
    <subcellularLocation>
        <location evidence="1">Membrane</location>
        <topology evidence="1">Multi-pass membrane protein</topology>
    </subcellularLocation>
</comment>
<evidence type="ECO:0000313" key="10">
    <source>
        <dbReference type="WBParaSite" id="mrna-Wban_07682"/>
    </source>
</evidence>
<evidence type="ECO:0000256" key="1">
    <source>
        <dbReference type="ARBA" id="ARBA00004141"/>
    </source>
</evidence>
<feature type="transmembrane region" description="Helical" evidence="7">
    <location>
        <begin position="708"/>
        <end position="730"/>
    </location>
</feature>
<feature type="transmembrane region" description="Helical" evidence="7">
    <location>
        <begin position="395"/>
        <end position="417"/>
    </location>
</feature>
<evidence type="ECO:0000256" key="7">
    <source>
        <dbReference type="SAM" id="Phobius"/>
    </source>
</evidence>
<feature type="transmembrane region" description="Helical" evidence="7">
    <location>
        <begin position="782"/>
        <end position="807"/>
    </location>
</feature>
<evidence type="ECO:0000259" key="8">
    <source>
        <dbReference type="PROSITE" id="PS50156"/>
    </source>
</evidence>
<evidence type="ECO:0000256" key="4">
    <source>
        <dbReference type="ARBA" id="ARBA00022989"/>
    </source>
</evidence>
<dbReference type="SUPFAM" id="SSF82866">
    <property type="entry name" value="Multidrug efflux transporter AcrB transmembrane domain"/>
    <property type="match status" value="2"/>
</dbReference>
<dbReference type="GO" id="GO:0018996">
    <property type="term" value="P:molting cycle, collagen and cuticulin-based cuticle"/>
    <property type="evidence" value="ECO:0007669"/>
    <property type="project" value="TreeGrafter"/>
</dbReference>
<keyword evidence="6" id="KW-0325">Glycoprotein</keyword>
<evidence type="ECO:0000313" key="9">
    <source>
        <dbReference type="Proteomes" id="UP000093561"/>
    </source>
</evidence>
<dbReference type="Pfam" id="PF02460">
    <property type="entry name" value="Patched"/>
    <property type="match status" value="1"/>
</dbReference>
<proteinExistence type="inferred from homology"/>
<dbReference type="InterPro" id="IPR000731">
    <property type="entry name" value="SSD"/>
</dbReference>
<keyword evidence="4 7" id="KW-1133">Transmembrane helix</keyword>
<feature type="transmembrane region" description="Helical" evidence="7">
    <location>
        <begin position="819"/>
        <end position="838"/>
    </location>
</feature>
<dbReference type="InterPro" id="IPR003392">
    <property type="entry name" value="PTHD_SSD"/>
</dbReference>
<organism evidence="9 10">
    <name type="scientific">Wuchereria bancrofti</name>
    <dbReference type="NCBI Taxonomy" id="6293"/>
    <lineage>
        <taxon>Eukaryota</taxon>
        <taxon>Metazoa</taxon>
        <taxon>Ecdysozoa</taxon>
        <taxon>Nematoda</taxon>
        <taxon>Chromadorea</taxon>
        <taxon>Rhabditida</taxon>
        <taxon>Spirurina</taxon>
        <taxon>Spiruromorpha</taxon>
        <taxon>Filarioidea</taxon>
        <taxon>Onchocercidae</taxon>
        <taxon>Wuchereria</taxon>
    </lineage>
</organism>
<comment type="similarity">
    <text evidence="2">Belongs to the patched family.</text>
</comment>
<reference evidence="9" key="1">
    <citation type="submission" date="2015-03" db="EMBL/GenBank/DDBJ databases">
        <title>Wuchereria bancrofti Genome Sequencing Papua New Guinea Strain.</title>
        <authorList>
            <person name="Small S.T."/>
            <person name="Serre D."/>
            <person name="Zimmerman P.A."/>
        </authorList>
    </citation>
    <scope>NUCLEOTIDE SEQUENCE [LARGE SCALE GENOMIC DNA]</scope>
    <source>
        <strain evidence="9">pt0022</strain>
    </source>
</reference>
<feature type="transmembrane region" description="Helical" evidence="7">
    <location>
        <begin position="20"/>
        <end position="39"/>
    </location>
</feature>
<dbReference type="PROSITE" id="PS50156">
    <property type="entry name" value="SSD"/>
    <property type="match status" value="1"/>
</dbReference>
<feature type="transmembrane region" description="Helical" evidence="7">
    <location>
        <begin position="451"/>
        <end position="472"/>
    </location>
</feature>
<feature type="domain" description="SSD" evidence="8">
    <location>
        <begin position="261"/>
        <end position="417"/>
    </location>
</feature>
<dbReference type="Proteomes" id="UP000093561">
    <property type="component" value="Unassembled WGS sequence"/>
</dbReference>